<feature type="transmembrane region" description="Helical" evidence="10">
    <location>
        <begin position="254"/>
        <end position="277"/>
    </location>
</feature>
<reference evidence="13 14" key="1">
    <citation type="submission" date="2023-08" db="EMBL/GenBank/DDBJ databases">
        <title>Implementing the SeqCode for naming new Mesorhizobium species isolated from Vachellia karroo root nodules.</title>
        <authorList>
            <person name="Van Lill M."/>
        </authorList>
    </citation>
    <scope>NUCLEOTIDE SEQUENCE [LARGE SCALE GENOMIC DNA]</scope>
    <source>
        <strain evidence="13 14">VK24D</strain>
    </source>
</reference>
<feature type="transmembrane region" description="Helical" evidence="10">
    <location>
        <begin position="147"/>
        <end position="170"/>
    </location>
</feature>
<sequence length="692" mass="76537">MSEAKSKLKPTDRAKRRGAQKSRPEKPHEEKPHEEESRPKKSSEEKESTAEAAPEVDGQAAPPPDAVEPNPELTPEQAEQARKKYLLRRFWISGRGYWGRHGDKLALPFTIGLLVLICTNVGFQYGINVWNRAFFDAIEQRNVHTVYFLSAIFLPLVAGSASLVVAQVYLRMTIQRRWRSWLTTSVIARWLANGRYYQLNLVAGDHTNPEARLTEDLRIATESPVDFIAGVLNAFLSASTFIVVLWTIGGALSLPIGGSTVTIPGFLVITAVLYAAITSTSMTVIGRHFVQLSEQKNQAEAEFRYVLTRVRENGESIALLGGEEEERSGIDRTFGGVLRRWALLTGQHMRTAVVSQGSSLFAPVVPVLLCAPKFLEGSMTLGQVMQAASAFAIVQGAFGWLVDNYPRLADWNASARRIASLMMSLDGLERAERSEAFGRIRHGETQNGAMLSLDDLSVTLNDGTGVVKETEVEIEPGERVLVSGESGTGKSTLVRAVAGLWPWGGGSVNFHADRRLFMLPQRPYIPTGTLRRAVAYPAPADNWTTRKINAALDKVGLGYLKDRLEEEAPWDQTLSGGEKQRLAFARLLLHCPDIVVLDEATSALDEKSQDKMMRTLIRALPKVTIISVAHRAELEAFHSRKITLERREGGAKLVSDVELMPRKRKRSLITRALWGSGGAIRRRREQGGKRGS</sequence>
<comment type="caution">
    <text evidence="13">The sequence shown here is derived from an EMBL/GenBank/DDBJ whole genome shotgun (WGS) entry which is preliminary data.</text>
</comment>
<comment type="similarity">
    <text evidence="2">Belongs to the ABC transporter superfamily.</text>
</comment>
<dbReference type="PROSITE" id="PS00211">
    <property type="entry name" value="ABC_TRANSPORTER_1"/>
    <property type="match status" value="1"/>
</dbReference>
<dbReference type="InterPro" id="IPR027417">
    <property type="entry name" value="P-loop_NTPase"/>
</dbReference>
<evidence type="ECO:0000313" key="13">
    <source>
        <dbReference type="EMBL" id="MDX8482692.1"/>
    </source>
</evidence>
<feature type="compositionally biased region" description="Basic and acidic residues" evidence="9">
    <location>
        <begin position="22"/>
        <end position="49"/>
    </location>
</feature>
<dbReference type="RefSeq" id="WP_320290801.1">
    <property type="nucleotide sequence ID" value="NZ_JAVIIW010000055.1"/>
</dbReference>
<evidence type="ECO:0000256" key="10">
    <source>
        <dbReference type="SAM" id="Phobius"/>
    </source>
</evidence>
<dbReference type="SMART" id="SM00382">
    <property type="entry name" value="AAA"/>
    <property type="match status" value="1"/>
</dbReference>
<dbReference type="InterPro" id="IPR003593">
    <property type="entry name" value="AAA+_ATPase"/>
</dbReference>
<feature type="compositionally biased region" description="Basic and acidic residues" evidence="9">
    <location>
        <begin position="1"/>
        <end position="13"/>
    </location>
</feature>
<dbReference type="InterPro" id="IPR017871">
    <property type="entry name" value="ABC_transporter-like_CS"/>
</dbReference>
<evidence type="ECO:0000256" key="9">
    <source>
        <dbReference type="SAM" id="MobiDB-lite"/>
    </source>
</evidence>
<keyword evidence="4 10" id="KW-0812">Transmembrane</keyword>
<organism evidence="13 14">
    <name type="scientific">Mesorhizobium album</name>
    <dbReference type="NCBI Taxonomy" id="3072314"/>
    <lineage>
        <taxon>Bacteria</taxon>
        <taxon>Pseudomonadati</taxon>
        <taxon>Pseudomonadota</taxon>
        <taxon>Alphaproteobacteria</taxon>
        <taxon>Hyphomicrobiales</taxon>
        <taxon>Phyllobacteriaceae</taxon>
        <taxon>Mesorhizobium</taxon>
    </lineage>
</organism>
<dbReference type="InterPro" id="IPR036640">
    <property type="entry name" value="ABC1_TM_sf"/>
</dbReference>
<dbReference type="Gene3D" id="1.20.1560.10">
    <property type="entry name" value="ABC transporter type 1, transmembrane domain"/>
    <property type="match status" value="1"/>
</dbReference>
<keyword evidence="5" id="KW-0547">Nucleotide-binding</keyword>
<proteinExistence type="inferred from homology"/>
<dbReference type="PROSITE" id="PS50929">
    <property type="entry name" value="ABC_TM1F"/>
    <property type="match status" value="1"/>
</dbReference>
<evidence type="ECO:0000313" key="14">
    <source>
        <dbReference type="Proteomes" id="UP001287059"/>
    </source>
</evidence>
<protein>
    <submittedName>
        <fullName evidence="13">ABC transporter ATP-binding protein/permease</fullName>
    </submittedName>
</protein>
<evidence type="ECO:0000256" key="3">
    <source>
        <dbReference type="ARBA" id="ARBA00022448"/>
    </source>
</evidence>
<evidence type="ECO:0000259" key="12">
    <source>
        <dbReference type="PROSITE" id="PS50929"/>
    </source>
</evidence>
<evidence type="ECO:0000256" key="1">
    <source>
        <dbReference type="ARBA" id="ARBA00004651"/>
    </source>
</evidence>
<evidence type="ECO:0000259" key="11">
    <source>
        <dbReference type="PROSITE" id="PS50893"/>
    </source>
</evidence>
<dbReference type="Gene3D" id="3.40.50.300">
    <property type="entry name" value="P-loop containing nucleotide triphosphate hydrolases"/>
    <property type="match status" value="1"/>
</dbReference>
<keyword evidence="14" id="KW-1185">Reference proteome</keyword>
<dbReference type="InterPro" id="IPR003439">
    <property type="entry name" value="ABC_transporter-like_ATP-bd"/>
</dbReference>
<evidence type="ECO:0000256" key="5">
    <source>
        <dbReference type="ARBA" id="ARBA00022741"/>
    </source>
</evidence>
<evidence type="ECO:0000256" key="8">
    <source>
        <dbReference type="ARBA" id="ARBA00023136"/>
    </source>
</evidence>
<feature type="transmembrane region" description="Helical" evidence="10">
    <location>
        <begin position="105"/>
        <end position="127"/>
    </location>
</feature>
<evidence type="ECO:0000256" key="4">
    <source>
        <dbReference type="ARBA" id="ARBA00022692"/>
    </source>
</evidence>
<evidence type="ECO:0000256" key="7">
    <source>
        <dbReference type="ARBA" id="ARBA00022989"/>
    </source>
</evidence>
<gene>
    <name evidence="13" type="ORF">RFN28_30165</name>
</gene>
<feature type="region of interest" description="Disordered" evidence="9">
    <location>
        <begin position="1"/>
        <end position="78"/>
    </location>
</feature>
<keyword evidence="7 10" id="KW-1133">Transmembrane helix</keyword>
<name>A0ABU4Y9Y1_9HYPH</name>
<dbReference type="CDD" id="cd03223">
    <property type="entry name" value="ABCD_peroxisomal_ALDP"/>
    <property type="match status" value="1"/>
</dbReference>
<dbReference type="InterPro" id="IPR025662">
    <property type="entry name" value="Sigma_54_int_dom_ATP-bd_1"/>
</dbReference>
<keyword evidence="3" id="KW-0813">Transport</keyword>
<accession>A0ABU4Y9Y1</accession>
<feature type="domain" description="ABC transporter" evidence="11">
    <location>
        <begin position="451"/>
        <end position="673"/>
    </location>
</feature>
<dbReference type="GO" id="GO:0005524">
    <property type="term" value="F:ATP binding"/>
    <property type="evidence" value="ECO:0007669"/>
    <property type="project" value="UniProtKB-KW"/>
</dbReference>
<dbReference type="SUPFAM" id="SSF90123">
    <property type="entry name" value="ABC transporter transmembrane region"/>
    <property type="match status" value="1"/>
</dbReference>
<evidence type="ECO:0000256" key="6">
    <source>
        <dbReference type="ARBA" id="ARBA00022840"/>
    </source>
</evidence>
<keyword evidence="6 13" id="KW-0067">ATP-binding</keyword>
<dbReference type="PANTHER" id="PTHR11384">
    <property type="entry name" value="ATP-BINDING CASSETTE, SUB-FAMILY D MEMBER"/>
    <property type="match status" value="1"/>
</dbReference>
<dbReference type="InterPro" id="IPR050835">
    <property type="entry name" value="ABC_transporter_sub-D"/>
</dbReference>
<feature type="domain" description="ABC transmembrane type-1" evidence="12">
    <location>
        <begin position="111"/>
        <end position="410"/>
    </location>
</feature>
<dbReference type="PROSITE" id="PS50893">
    <property type="entry name" value="ABC_TRANSPORTER_2"/>
    <property type="match status" value="1"/>
</dbReference>
<dbReference type="InterPro" id="IPR011527">
    <property type="entry name" value="ABC1_TM_dom"/>
</dbReference>
<comment type="subcellular location">
    <subcellularLocation>
        <location evidence="1">Cell membrane</location>
        <topology evidence="1">Multi-pass membrane protein</topology>
    </subcellularLocation>
</comment>
<evidence type="ECO:0000256" key="2">
    <source>
        <dbReference type="ARBA" id="ARBA00005417"/>
    </source>
</evidence>
<dbReference type="Proteomes" id="UP001287059">
    <property type="component" value="Unassembled WGS sequence"/>
</dbReference>
<dbReference type="EMBL" id="JAVIIW010000055">
    <property type="protein sequence ID" value="MDX8482692.1"/>
    <property type="molecule type" value="Genomic_DNA"/>
</dbReference>
<feature type="transmembrane region" description="Helical" evidence="10">
    <location>
        <begin position="227"/>
        <end position="248"/>
    </location>
</feature>
<dbReference type="PROSITE" id="PS00675">
    <property type="entry name" value="SIGMA54_INTERACT_1"/>
    <property type="match status" value="1"/>
</dbReference>
<dbReference type="PANTHER" id="PTHR11384:SF59">
    <property type="entry name" value="LYSOSOMAL COBALAMIN TRANSPORTER ABCD4"/>
    <property type="match status" value="1"/>
</dbReference>
<dbReference type="Pfam" id="PF06472">
    <property type="entry name" value="ABC_membrane_2"/>
    <property type="match status" value="1"/>
</dbReference>
<keyword evidence="8 10" id="KW-0472">Membrane</keyword>
<dbReference type="SUPFAM" id="SSF52540">
    <property type="entry name" value="P-loop containing nucleoside triphosphate hydrolases"/>
    <property type="match status" value="1"/>
</dbReference>
<dbReference type="Pfam" id="PF00005">
    <property type="entry name" value="ABC_tran"/>
    <property type="match status" value="1"/>
</dbReference>